<keyword evidence="1 6" id="KW-0349">Heme</keyword>
<gene>
    <name evidence="9" type="ORF">BWR60_13425</name>
</gene>
<dbReference type="Pfam" id="PF13385">
    <property type="entry name" value="Laminin_G_3"/>
    <property type="match status" value="1"/>
</dbReference>
<dbReference type="InterPro" id="IPR051200">
    <property type="entry name" value="Host-pathogen_enzymatic-act"/>
</dbReference>
<dbReference type="Pfam" id="PF13205">
    <property type="entry name" value="Big_5"/>
    <property type="match status" value="1"/>
</dbReference>
<dbReference type="EMBL" id="NHON01000021">
    <property type="protein sequence ID" value="OWJ66648.1"/>
    <property type="molecule type" value="Genomic_DNA"/>
</dbReference>
<evidence type="ECO:0000256" key="1">
    <source>
        <dbReference type="ARBA" id="ARBA00022617"/>
    </source>
</evidence>
<dbReference type="Gene3D" id="2.130.10.10">
    <property type="entry name" value="YVTN repeat-like/Quinoprotein amine dehydrogenase"/>
    <property type="match status" value="2"/>
</dbReference>
<sequence length="1451" mass="153704">MRRRCSPGPGSDNGGGAMNACRSALLAVSLISLSLATGHTASAQTLPLHGPGLGNLTYTDAELFREISTIDWNTATYTNGIPVIQYTIPGNTSPQKPYGTNVGVMHNGYFVTLFAPDSGEATGGFLIYDVSNPRDIKLVKTIYEPEGRTKEFREPHAFGQATIGGKDYIALPSIYGVEFWDFTDINDIKQVKKLVLPGVNAGDYENVNWQMWWQAPYLYVASASRGMFIVDARDPANARLVDRGNGRPNPVPVGELGGFRLGPIFAMGNEMVLTSMETTSGFASLDISDPLNPTVIGGKTTFPNYYATCFNGRKLYTSGRNGDGKMAGYDVSNPRQVVIENENTAIEEGLYCAAQDDHLIVGAQRYIFKLDITDPASYPEIGRSERVPDNVTVPPRGNRDPDLGQVALFGNLVFVGSDHGTNTAFRPHQKAPDTTPPAVLTVSPAAGVLHQAQTSRIGLALSDTILPETVTADTFIVRPKGGTALAGTYSVQLGIINFSPAEPLQLNTEYEVVLTAGGVKDYAGNGLAQEFTSSFTTGSQSVPTSYVNRWPLASTLTDVAGSNDGKAGSQDSFAEGGLDFTPRTTGVELESDGIAYTLGGTATVSFRMKTSQIGNSNPWQAPGIFGRDQVGGANDVFWGWIDNAGYLNLSVGDRSTSNPVTRSTAPVNDGQWHQVAMTRDSATGAQSMVIDGVKVTSTGTAGVMGIFDKLQMLGQIQGNPVAFKGILSDVRVYKRVLTDAEIDGIFNPRPSVLPQQQVAKAVALDPAALGLSGARYIWNFGDGSAPVTTTAASPIARYTYPTPGNYTVSVTVVTEDGTETSFSFLQSVIYPVTASAPAHTSNIVGNATAVYALDPDAGTIAAIDAATLAKSWQLSVGKEPKTLALGPGGKLWVAVQGDDKLLRIDPLTKAVSSFALDYGSAPYGVAFTPDGTKGLLTLAGKSTLAVFNPSTGAITRRVTLPGGGDVRGIAVSADSKTAYVTRFRSKMTQGEVYRVNLAATTAPTVIALPVDTTTPATEAAAPGVANYMNQVVISPDGRRAILPSKKDNIVQGRYRKQIDLKADTTVRSILSQLDLAQGKEVFAEQIDFNNRAPARAALFAPTGNYIFVAEMESNSVEIVDPYRRAVVGSIAGIGRTPHGLYLDAARKRLFVNAFLDRGVTVHDIGKVLTGEDFVTPAPTAIPTVATEPLPVAVLAGKRVFYNAADPRMSSESYISCASCHVDGDSDGMVWDFTQRGEGLRRTISLQGRQGVGPAMGKLHWTANFDELQDFEKDVRDEFEGAGFMTDADYAATINPLGPKKAGKSAELDNLAAYVTSLSTFQRSPFRTAQGCLTAEAQRGQQLVQAASCTTCHGTAVSQDNQRHDVGTVQPSSGTGSGQPLAGVGFDTPTLTGLWQSSSYFHNGQAATLADVFRPNLSAVHGGKVGVGNIAAVTAYLRSLDGQNACAGVASR</sequence>
<dbReference type="Pfam" id="PF08309">
    <property type="entry name" value="LVIVD"/>
    <property type="match status" value="1"/>
</dbReference>
<dbReference type="SUPFAM" id="SSF49899">
    <property type="entry name" value="Concanavalin A-like lectins/glucanases"/>
    <property type="match status" value="1"/>
</dbReference>
<dbReference type="PANTHER" id="PTHR47197">
    <property type="entry name" value="PROTEIN NIRF"/>
    <property type="match status" value="1"/>
</dbReference>
<dbReference type="Proteomes" id="UP000196655">
    <property type="component" value="Unassembled WGS sequence"/>
</dbReference>
<accession>A0A211ZMZ1</accession>
<dbReference type="SUPFAM" id="SSF49299">
    <property type="entry name" value="PKD domain"/>
    <property type="match status" value="1"/>
</dbReference>
<dbReference type="PROSITE" id="PS50093">
    <property type="entry name" value="PKD"/>
    <property type="match status" value="1"/>
</dbReference>
<evidence type="ECO:0000259" key="7">
    <source>
        <dbReference type="PROSITE" id="PS50093"/>
    </source>
</evidence>
<dbReference type="SMART" id="SM00560">
    <property type="entry name" value="LamGL"/>
    <property type="match status" value="1"/>
</dbReference>
<dbReference type="InterPro" id="IPR015943">
    <property type="entry name" value="WD40/YVTN_repeat-like_dom_sf"/>
</dbReference>
<evidence type="ECO:0000313" key="9">
    <source>
        <dbReference type="EMBL" id="OWJ66648.1"/>
    </source>
</evidence>
<dbReference type="InterPro" id="IPR013320">
    <property type="entry name" value="ConA-like_dom_sf"/>
</dbReference>
<dbReference type="Pfam" id="PF00034">
    <property type="entry name" value="Cytochrom_C"/>
    <property type="match status" value="1"/>
</dbReference>
<dbReference type="SUPFAM" id="SSF46626">
    <property type="entry name" value="Cytochrome c"/>
    <property type="match status" value="2"/>
</dbReference>
<dbReference type="SMART" id="SM00089">
    <property type="entry name" value="PKD"/>
    <property type="match status" value="1"/>
</dbReference>
<dbReference type="InterPro" id="IPR036909">
    <property type="entry name" value="Cyt_c-like_dom_sf"/>
</dbReference>
<dbReference type="InterPro" id="IPR022409">
    <property type="entry name" value="PKD/Chitinase_dom"/>
</dbReference>
<dbReference type="InterPro" id="IPR035986">
    <property type="entry name" value="PKD_dom_sf"/>
</dbReference>
<evidence type="ECO:0008006" key="11">
    <source>
        <dbReference type="Google" id="ProtNLM"/>
    </source>
</evidence>
<evidence type="ECO:0000256" key="4">
    <source>
        <dbReference type="ARBA" id="ARBA00023004"/>
    </source>
</evidence>
<dbReference type="InterPro" id="IPR011048">
    <property type="entry name" value="Haem_d1_sf"/>
</dbReference>
<dbReference type="GO" id="GO:0020037">
    <property type="term" value="F:heme binding"/>
    <property type="evidence" value="ECO:0007669"/>
    <property type="project" value="InterPro"/>
</dbReference>
<dbReference type="InterPro" id="IPR013783">
    <property type="entry name" value="Ig-like_fold"/>
</dbReference>
<dbReference type="InterPro" id="IPR000601">
    <property type="entry name" value="PKD_dom"/>
</dbReference>
<comment type="caution">
    <text evidence="9">The sequence shown here is derived from an EMBL/GenBank/DDBJ whole genome shotgun (WGS) entry which is preliminary data.</text>
</comment>
<dbReference type="InterPro" id="IPR009056">
    <property type="entry name" value="Cyt_c-like_dom"/>
</dbReference>
<proteinExistence type="predicted"/>
<keyword evidence="3" id="KW-0732">Signal</keyword>
<keyword evidence="5" id="KW-1015">Disulfide bond</keyword>
<dbReference type="InterPro" id="IPR032812">
    <property type="entry name" value="SbsA_Ig"/>
</dbReference>
<dbReference type="PROSITE" id="PS51007">
    <property type="entry name" value="CYTC"/>
    <property type="match status" value="2"/>
</dbReference>
<dbReference type="GO" id="GO:0009055">
    <property type="term" value="F:electron transfer activity"/>
    <property type="evidence" value="ECO:0007669"/>
    <property type="project" value="InterPro"/>
</dbReference>
<evidence type="ECO:0000256" key="5">
    <source>
        <dbReference type="ARBA" id="ARBA00023157"/>
    </source>
</evidence>
<keyword evidence="4 6" id="KW-0408">Iron</keyword>
<dbReference type="OrthoDB" id="9805202at2"/>
<dbReference type="InterPro" id="IPR013211">
    <property type="entry name" value="LVIVD"/>
</dbReference>
<dbReference type="InterPro" id="IPR006558">
    <property type="entry name" value="LamG-like"/>
</dbReference>
<organism evidence="9 10">
    <name type="scientific">Inquilinus limosus</name>
    <dbReference type="NCBI Taxonomy" id="171674"/>
    <lineage>
        <taxon>Bacteria</taxon>
        <taxon>Pseudomonadati</taxon>
        <taxon>Pseudomonadota</taxon>
        <taxon>Alphaproteobacteria</taxon>
        <taxon>Rhodospirillales</taxon>
        <taxon>Rhodospirillaceae</taxon>
        <taxon>Inquilinus</taxon>
    </lineage>
</organism>
<protein>
    <recommendedName>
        <fullName evidence="11">PKD domain-containing protein</fullName>
    </recommendedName>
</protein>
<dbReference type="Pfam" id="PF18911">
    <property type="entry name" value="PKD_4"/>
    <property type="match status" value="1"/>
</dbReference>
<keyword evidence="10" id="KW-1185">Reference proteome</keyword>
<reference evidence="10" key="1">
    <citation type="submission" date="2017-05" db="EMBL/GenBank/DDBJ databases">
        <authorList>
            <person name="Macchi M."/>
            <person name="Festa S."/>
            <person name="Coppotelli B.M."/>
            <person name="Morelli I.S."/>
        </authorList>
    </citation>
    <scope>NUCLEOTIDE SEQUENCE [LARGE SCALE GENOMIC DNA]</scope>
    <source>
        <strain evidence="10">I</strain>
    </source>
</reference>
<evidence type="ECO:0000256" key="6">
    <source>
        <dbReference type="PROSITE-ProRule" id="PRU00433"/>
    </source>
</evidence>
<dbReference type="Gene3D" id="2.60.40.10">
    <property type="entry name" value="Immunoglobulins"/>
    <property type="match status" value="1"/>
</dbReference>
<feature type="domain" description="PKD" evidence="7">
    <location>
        <begin position="776"/>
        <end position="823"/>
    </location>
</feature>
<evidence type="ECO:0000256" key="2">
    <source>
        <dbReference type="ARBA" id="ARBA00022723"/>
    </source>
</evidence>
<evidence type="ECO:0000313" key="10">
    <source>
        <dbReference type="Proteomes" id="UP000196655"/>
    </source>
</evidence>
<dbReference type="PANTHER" id="PTHR47197:SF3">
    <property type="entry name" value="DIHYDRO-HEME D1 DEHYDROGENASE"/>
    <property type="match status" value="1"/>
</dbReference>
<name>A0A211ZMZ1_9PROT</name>
<dbReference type="SUPFAM" id="SSF51004">
    <property type="entry name" value="C-terminal (heme d1) domain of cytochrome cd1-nitrite reductase"/>
    <property type="match status" value="1"/>
</dbReference>
<dbReference type="GO" id="GO:0046872">
    <property type="term" value="F:metal ion binding"/>
    <property type="evidence" value="ECO:0007669"/>
    <property type="project" value="UniProtKB-KW"/>
</dbReference>
<keyword evidence="2 6" id="KW-0479">Metal-binding</keyword>
<dbReference type="STRING" id="1122125.GCA_000423185_06686"/>
<evidence type="ECO:0000259" key="8">
    <source>
        <dbReference type="PROSITE" id="PS51007"/>
    </source>
</evidence>
<dbReference type="CDD" id="cd00146">
    <property type="entry name" value="PKD"/>
    <property type="match status" value="1"/>
</dbReference>
<feature type="domain" description="Cytochrome c" evidence="8">
    <location>
        <begin position="1191"/>
        <end position="1318"/>
    </location>
</feature>
<dbReference type="Gene3D" id="2.60.120.200">
    <property type="match status" value="1"/>
</dbReference>
<evidence type="ECO:0000256" key="3">
    <source>
        <dbReference type="ARBA" id="ARBA00022729"/>
    </source>
</evidence>
<feature type="domain" description="Cytochrome c" evidence="8">
    <location>
        <begin position="1334"/>
        <end position="1440"/>
    </location>
</feature>
<dbReference type="Gene3D" id="1.10.760.10">
    <property type="entry name" value="Cytochrome c-like domain"/>
    <property type="match status" value="1"/>
</dbReference>